<name>A0A9W6MBB7_9ACTN</name>
<gene>
    <name evidence="2" type="ORF">GCM10017600_10500</name>
</gene>
<sequence>MLSQAAVGHRGSKGGRPPVFGREVYRRRNVIERCFNRLRQFRGLATRHDKTATSCTAVITFASVLLWL</sequence>
<evidence type="ECO:0008006" key="4">
    <source>
        <dbReference type="Google" id="ProtNLM"/>
    </source>
</evidence>
<proteinExistence type="predicted"/>
<comment type="caution">
    <text evidence="2">The sequence shown here is derived from an EMBL/GenBank/DDBJ whole genome shotgun (WGS) entry which is preliminary data.</text>
</comment>
<reference evidence="2" key="1">
    <citation type="journal article" date="2014" name="Int. J. Syst. Evol. Microbiol.">
        <title>Complete genome sequence of Corynebacterium casei LMG S-19264T (=DSM 44701T), isolated from a smear-ripened cheese.</title>
        <authorList>
            <consortium name="US DOE Joint Genome Institute (JGI-PGF)"/>
            <person name="Walter F."/>
            <person name="Albersmeier A."/>
            <person name="Kalinowski J."/>
            <person name="Ruckert C."/>
        </authorList>
    </citation>
    <scope>NUCLEOTIDE SEQUENCE</scope>
    <source>
        <strain evidence="2">VKM Ac-2007</strain>
    </source>
</reference>
<dbReference type="Proteomes" id="UP001143474">
    <property type="component" value="Unassembled WGS sequence"/>
</dbReference>
<dbReference type="AlphaFoldDB" id="A0A9W6MBB7"/>
<accession>A0A9W6MBB7</accession>
<protein>
    <recommendedName>
        <fullName evidence="4">Transposase DDE domain-containing protein</fullName>
    </recommendedName>
</protein>
<feature type="region of interest" description="Disordered" evidence="1">
    <location>
        <begin position="1"/>
        <end position="20"/>
    </location>
</feature>
<evidence type="ECO:0000256" key="1">
    <source>
        <dbReference type="SAM" id="MobiDB-lite"/>
    </source>
</evidence>
<reference evidence="2" key="2">
    <citation type="submission" date="2023-01" db="EMBL/GenBank/DDBJ databases">
        <authorList>
            <person name="Sun Q."/>
            <person name="Evtushenko L."/>
        </authorList>
    </citation>
    <scope>NUCLEOTIDE SEQUENCE</scope>
    <source>
        <strain evidence="2">VKM Ac-2007</strain>
    </source>
</reference>
<organism evidence="2 3">
    <name type="scientific">Streptosporangium carneum</name>
    <dbReference type="NCBI Taxonomy" id="47481"/>
    <lineage>
        <taxon>Bacteria</taxon>
        <taxon>Bacillati</taxon>
        <taxon>Actinomycetota</taxon>
        <taxon>Actinomycetes</taxon>
        <taxon>Streptosporangiales</taxon>
        <taxon>Streptosporangiaceae</taxon>
        <taxon>Streptosporangium</taxon>
    </lineage>
</organism>
<evidence type="ECO:0000313" key="3">
    <source>
        <dbReference type="Proteomes" id="UP001143474"/>
    </source>
</evidence>
<evidence type="ECO:0000313" key="2">
    <source>
        <dbReference type="EMBL" id="GLK07645.1"/>
    </source>
</evidence>
<keyword evidence="3" id="KW-1185">Reference proteome</keyword>
<dbReference type="EMBL" id="BSEV01000001">
    <property type="protein sequence ID" value="GLK07645.1"/>
    <property type="molecule type" value="Genomic_DNA"/>
</dbReference>